<proteinExistence type="predicted"/>
<name>A0A6J4H5S0_9PROT</name>
<feature type="non-terminal residue" evidence="2">
    <location>
        <position position="1"/>
    </location>
</feature>
<gene>
    <name evidence="2" type="ORF">AVDCRST_MAG08-177</name>
</gene>
<dbReference type="AlphaFoldDB" id="A0A6J4H5S0"/>
<dbReference type="EMBL" id="CADCTG010000020">
    <property type="protein sequence ID" value="CAA9212214.1"/>
    <property type="molecule type" value="Genomic_DNA"/>
</dbReference>
<evidence type="ECO:0000313" key="2">
    <source>
        <dbReference type="EMBL" id="CAA9212214.1"/>
    </source>
</evidence>
<feature type="compositionally biased region" description="Gly residues" evidence="1">
    <location>
        <begin position="28"/>
        <end position="39"/>
    </location>
</feature>
<feature type="compositionally biased region" description="Low complexity" evidence="1">
    <location>
        <begin position="100"/>
        <end position="110"/>
    </location>
</feature>
<protein>
    <submittedName>
        <fullName evidence="2">Uncharacterized protein</fullName>
    </submittedName>
</protein>
<evidence type="ECO:0000256" key="1">
    <source>
        <dbReference type="SAM" id="MobiDB-lite"/>
    </source>
</evidence>
<organism evidence="2">
    <name type="scientific">uncultured Acetobacteraceae bacterium</name>
    <dbReference type="NCBI Taxonomy" id="169975"/>
    <lineage>
        <taxon>Bacteria</taxon>
        <taxon>Pseudomonadati</taxon>
        <taxon>Pseudomonadota</taxon>
        <taxon>Alphaproteobacteria</taxon>
        <taxon>Acetobacterales</taxon>
        <taxon>Acetobacteraceae</taxon>
        <taxon>environmental samples</taxon>
    </lineage>
</organism>
<reference evidence="2" key="1">
    <citation type="submission" date="2020-02" db="EMBL/GenBank/DDBJ databases">
        <authorList>
            <person name="Meier V. D."/>
        </authorList>
    </citation>
    <scope>NUCLEOTIDE SEQUENCE</scope>
    <source>
        <strain evidence="2">AVDCRST_MAG08</strain>
    </source>
</reference>
<accession>A0A6J4H5S0</accession>
<sequence>ARAGRAVASLRRRARRFRRLTAESPCQGRGGLGQDGACGGHHLRRPAADRRGRGERGSVAYLHPKLRARLERAWVERRAGGTASPPLGCGPRRGHPRGLPRPAGAPGSGL</sequence>
<feature type="region of interest" description="Disordered" evidence="1">
    <location>
        <begin position="77"/>
        <end position="110"/>
    </location>
</feature>
<feature type="region of interest" description="Disordered" evidence="1">
    <location>
        <begin position="24"/>
        <end position="60"/>
    </location>
</feature>
<feature type="compositionally biased region" description="Basic and acidic residues" evidence="1">
    <location>
        <begin position="46"/>
        <end position="56"/>
    </location>
</feature>
<feature type="non-terminal residue" evidence="2">
    <location>
        <position position="110"/>
    </location>
</feature>